<dbReference type="EMBL" id="MN136198">
    <property type="protein sequence ID" value="QEM43021.1"/>
    <property type="molecule type" value="Genomic_DNA"/>
</dbReference>
<dbReference type="Proteomes" id="UP000509770">
    <property type="component" value="Segment"/>
</dbReference>
<evidence type="ECO:0000313" key="2">
    <source>
        <dbReference type="Proteomes" id="UP000509770"/>
    </source>
</evidence>
<accession>A0A7D0N9X1</accession>
<sequence length="134" mass="15468">MNKISKYGNVVTPVQFGSLIRSIFEDPFEISEDFMKHSECRCEFGQEIDLELAKEILDSYKGVNIEPKDLVGTWMMECSRDYSNGIYWDEVSEIVKVEKVTETITVTKWKPIIDENVPACRPQQPQSKVCLPQQ</sequence>
<protein>
    <submittedName>
        <fullName evidence="1">Uncharacterized protein</fullName>
    </submittedName>
</protein>
<reference evidence="1" key="1">
    <citation type="submission" date="2019-07" db="EMBL/GenBank/DDBJ databases">
        <authorList>
            <person name="Lin J."/>
            <person name="Cucic S."/>
            <person name="Klem A."/>
            <person name="Kropinski A."/>
            <person name="Anany H."/>
        </authorList>
    </citation>
    <scope>NUCLEOTIDE SEQUENCE [LARGE SCALE GENOMIC DNA]</scope>
</reference>
<evidence type="ECO:0000313" key="1">
    <source>
        <dbReference type="EMBL" id="QEM43021.1"/>
    </source>
</evidence>
<gene>
    <name evidence="1" type="ORF">AC4HA13_0050</name>
</gene>
<name>A0A7D0N9X1_9CAUD</name>
<keyword evidence="2" id="KW-1185">Reference proteome</keyword>
<organism evidence="1 2">
    <name type="scientific">Escherichia phage vB_EcoM_4HA13</name>
    <dbReference type="NCBI Taxonomy" id="2601675"/>
    <lineage>
        <taxon>Viruses</taxon>
        <taxon>Duplodnaviria</taxon>
        <taxon>Heunggongvirae</taxon>
        <taxon>Uroviricota</taxon>
        <taxon>Caudoviricetes</taxon>
        <taxon>Chaseviridae</taxon>
        <taxon>Cleopatravirinae</taxon>
        <taxon>Sabourvirus</taxon>
        <taxon>Sabourvirus sv4HA13</taxon>
    </lineage>
</organism>
<proteinExistence type="predicted"/>